<feature type="domain" description="Beta-galactosidase trimerisation" evidence="1">
    <location>
        <begin position="385"/>
        <end position="440"/>
    </location>
</feature>
<dbReference type="CDD" id="cd03143">
    <property type="entry name" value="A4_beta-galactosidase_middle_domain"/>
    <property type="match status" value="1"/>
</dbReference>
<dbReference type="SUPFAM" id="SSF51445">
    <property type="entry name" value="(Trans)glycosidases"/>
    <property type="match status" value="1"/>
</dbReference>
<dbReference type="RefSeq" id="WP_185691559.1">
    <property type="nucleotide sequence ID" value="NZ_JACHVA010000038.1"/>
</dbReference>
<dbReference type="GO" id="GO:0004565">
    <property type="term" value="F:beta-galactosidase activity"/>
    <property type="evidence" value="ECO:0007669"/>
    <property type="project" value="InterPro"/>
</dbReference>
<sequence>MSNPLRYRQIHLDFHTSGAIPGIGSRFDKKKYQETLKRAEVDSVTTFAVCHHGWAYYDGKVGKRHPGLNFDLLRAQFDACKEIGINVPIYLTAGVNNLAADENPGWREIGPDGQFTGWSKSNIVAGFKMLSFHSPYLDYLCELTEEVVELFPDADGIFYDIINQGEDCSMWALQHMQEKGLDPKNPEDRLQSRYDALMKYYQRTTETVRRLQPEMPVFHNSGNITPGFREILPFFSHLELESLPTGGWGYDHFPFLAKYAHQLDFDYLGMTGKFHSTWGEFGGYKHPNALRYECCAMLAYGARCSVGDQLHPTGEIDESTYEIVGEAYREVAEKESYARGARNVADIALLSSLSVRGKEAFLNSERETASDIGAARVLLEEHQLFDVIDVDMDFSPYQMLVLPDDVSVDEALERKLRSYLEAGGKLFLSHDSAVDSESGCLFDIGASVSEISPFQPDYSLPRKDLRADFVNQPMVMYGQSRRLKMTDGESLGEVYEPYFNREWDHFCSHQHTPPKPEPSEFSTGSKKGNILYMAHPVFSIYRGTGQVALRQLIGKHLDLLLDGGRSVSVENFPSTARVVLTHQETENRYILHLLNGCTINRGGAVTLHGGTLGGKLNGYEVIEDVRPLHNLGVTVRLPKSVKRVISVPEGRDIEAGISPETVTFRLDSMDHHAMFALEY</sequence>
<dbReference type="InterPro" id="IPR013738">
    <property type="entry name" value="Beta_galactosidase_Trimer"/>
</dbReference>
<protein>
    <recommendedName>
        <fullName evidence="1">Beta-galactosidase trimerisation domain-containing protein</fullName>
    </recommendedName>
</protein>
<dbReference type="InterPro" id="IPR017853">
    <property type="entry name" value="GH"/>
</dbReference>
<comment type="caution">
    <text evidence="2">The sequence shown here is derived from an EMBL/GenBank/DDBJ whole genome shotgun (WGS) entry which is preliminary data.</text>
</comment>
<dbReference type="Gene3D" id="3.20.20.80">
    <property type="entry name" value="Glycosidases"/>
    <property type="match status" value="1"/>
</dbReference>
<accession>A0A7X1AVP8</accession>
<dbReference type="EMBL" id="JACHVA010000038">
    <property type="protein sequence ID" value="MBC2600822.1"/>
    <property type="molecule type" value="Genomic_DNA"/>
</dbReference>
<dbReference type="Pfam" id="PF08532">
    <property type="entry name" value="Glyco_hydro_42M"/>
    <property type="match status" value="1"/>
</dbReference>
<reference evidence="2 3" key="1">
    <citation type="submission" date="2020-07" db="EMBL/GenBank/DDBJ databases">
        <authorList>
            <person name="Feng X."/>
        </authorList>
    </citation>
    <scope>NUCLEOTIDE SEQUENCE [LARGE SCALE GENOMIC DNA]</scope>
    <source>
        <strain evidence="2 3">JCM14086</strain>
    </source>
</reference>
<name>A0A7X1AVP8_9BACT</name>
<evidence type="ECO:0000259" key="1">
    <source>
        <dbReference type="Pfam" id="PF08532"/>
    </source>
</evidence>
<dbReference type="Proteomes" id="UP000525652">
    <property type="component" value="Unassembled WGS sequence"/>
</dbReference>
<evidence type="ECO:0000313" key="3">
    <source>
        <dbReference type="Proteomes" id="UP000525652"/>
    </source>
</evidence>
<evidence type="ECO:0000313" key="2">
    <source>
        <dbReference type="EMBL" id="MBC2600822.1"/>
    </source>
</evidence>
<gene>
    <name evidence="2" type="ORF">H5P30_03400</name>
</gene>
<proteinExistence type="predicted"/>
<dbReference type="InterPro" id="IPR029062">
    <property type="entry name" value="Class_I_gatase-like"/>
</dbReference>
<dbReference type="Pfam" id="PF14871">
    <property type="entry name" value="GHL6"/>
    <property type="match status" value="1"/>
</dbReference>
<dbReference type="Gene3D" id="3.40.50.880">
    <property type="match status" value="1"/>
</dbReference>
<dbReference type="InterPro" id="IPR028212">
    <property type="entry name" value="GHL6"/>
</dbReference>
<dbReference type="AlphaFoldDB" id="A0A7X1AVP8"/>
<dbReference type="SUPFAM" id="SSF52317">
    <property type="entry name" value="Class I glutamine amidotransferase-like"/>
    <property type="match status" value="1"/>
</dbReference>
<keyword evidence="3" id="KW-1185">Reference proteome</keyword>
<dbReference type="GO" id="GO:0005975">
    <property type="term" value="P:carbohydrate metabolic process"/>
    <property type="evidence" value="ECO:0007669"/>
    <property type="project" value="InterPro"/>
</dbReference>
<organism evidence="2 3">
    <name type="scientific">Puniceicoccus vermicola</name>
    <dbReference type="NCBI Taxonomy" id="388746"/>
    <lineage>
        <taxon>Bacteria</taxon>
        <taxon>Pseudomonadati</taxon>
        <taxon>Verrucomicrobiota</taxon>
        <taxon>Opitutia</taxon>
        <taxon>Puniceicoccales</taxon>
        <taxon>Puniceicoccaceae</taxon>
        <taxon>Puniceicoccus</taxon>
    </lineage>
</organism>